<feature type="transmembrane region" description="Helical" evidence="1">
    <location>
        <begin position="113"/>
        <end position="138"/>
    </location>
</feature>
<feature type="transmembrane region" description="Helical" evidence="1">
    <location>
        <begin position="381"/>
        <end position="403"/>
    </location>
</feature>
<feature type="transmembrane region" description="Helical" evidence="1">
    <location>
        <begin position="88"/>
        <end position="107"/>
    </location>
</feature>
<feature type="transmembrane region" description="Helical" evidence="1">
    <location>
        <begin position="315"/>
        <end position="337"/>
    </location>
</feature>
<dbReference type="InterPro" id="IPR036259">
    <property type="entry name" value="MFS_trans_sf"/>
</dbReference>
<accession>A0ABP9TII0</accession>
<keyword evidence="3" id="KW-1185">Reference proteome</keyword>
<feature type="transmembrane region" description="Helical" evidence="1">
    <location>
        <begin position="227"/>
        <end position="248"/>
    </location>
</feature>
<feature type="transmembrane region" description="Helical" evidence="1">
    <location>
        <begin position="357"/>
        <end position="375"/>
    </location>
</feature>
<evidence type="ECO:0000313" key="2">
    <source>
        <dbReference type="EMBL" id="GAA5226564.1"/>
    </source>
</evidence>
<organism evidence="2 3">
    <name type="scientific">Paeniglutamicibacter antarcticus</name>
    <dbReference type="NCBI Taxonomy" id="494023"/>
    <lineage>
        <taxon>Bacteria</taxon>
        <taxon>Bacillati</taxon>
        <taxon>Actinomycetota</taxon>
        <taxon>Actinomycetes</taxon>
        <taxon>Micrococcales</taxon>
        <taxon>Micrococcaceae</taxon>
        <taxon>Paeniglutamicibacter</taxon>
    </lineage>
</organism>
<dbReference type="Proteomes" id="UP001501257">
    <property type="component" value="Unassembled WGS sequence"/>
</dbReference>
<protein>
    <submittedName>
        <fullName evidence="2">MFS transporter</fullName>
    </submittedName>
</protein>
<reference evidence="3" key="1">
    <citation type="journal article" date="2019" name="Int. J. Syst. Evol. Microbiol.">
        <title>The Global Catalogue of Microorganisms (GCM) 10K type strain sequencing project: providing services to taxonomists for standard genome sequencing and annotation.</title>
        <authorList>
            <consortium name="The Broad Institute Genomics Platform"/>
            <consortium name="The Broad Institute Genome Sequencing Center for Infectious Disease"/>
            <person name="Wu L."/>
            <person name="Ma J."/>
        </authorList>
    </citation>
    <scope>NUCLEOTIDE SEQUENCE [LARGE SCALE GENOMIC DNA]</scope>
    <source>
        <strain evidence="3">JCM 18952</strain>
    </source>
</reference>
<dbReference type="EMBL" id="BAABLK010000022">
    <property type="protein sequence ID" value="GAA5226564.1"/>
    <property type="molecule type" value="Genomic_DNA"/>
</dbReference>
<keyword evidence="1" id="KW-1133">Transmembrane helix</keyword>
<dbReference type="InterPro" id="IPR052524">
    <property type="entry name" value="MFS_Cyanate_Porter"/>
</dbReference>
<keyword evidence="1" id="KW-0472">Membrane</keyword>
<dbReference type="SUPFAM" id="SSF103473">
    <property type="entry name" value="MFS general substrate transporter"/>
    <property type="match status" value="1"/>
</dbReference>
<evidence type="ECO:0000256" key="1">
    <source>
        <dbReference type="SAM" id="Phobius"/>
    </source>
</evidence>
<name>A0ABP9TII0_9MICC</name>
<dbReference type="Pfam" id="PF07690">
    <property type="entry name" value="MFS_1"/>
    <property type="match status" value="1"/>
</dbReference>
<dbReference type="Gene3D" id="1.20.1250.20">
    <property type="entry name" value="MFS general substrate transporter like domains"/>
    <property type="match status" value="2"/>
</dbReference>
<feature type="transmembrane region" description="Helical" evidence="1">
    <location>
        <begin position="150"/>
        <end position="174"/>
    </location>
</feature>
<comment type="caution">
    <text evidence="2">The sequence shown here is derived from an EMBL/GenBank/DDBJ whole genome shotgun (WGS) entry which is preliminary data.</text>
</comment>
<evidence type="ECO:0000313" key="3">
    <source>
        <dbReference type="Proteomes" id="UP001501257"/>
    </source>
</evidence>
<feature type="transmembrane region" description="Helical" evidence="1">
    <location>
        <begin position="260"/>
        <end position="283"/>
    </location>
</feature>
<dbReference type="RefSeq" id="WP_345466872.1">
    <property type="nucleotide sequence ID" value="NZ_BAABLK010000022.1"/>
</dbReference>
<proteinExistence type="predicted"/>
<sequence>MPNAPEPNPAVTPASARPVSRGFMLISLTAVVLVGFNLRAGITSASALFHDLQLYLGYGPFVAALLPSIPTLVFAAAGAATAWLARRLGLTGTLLLALCVLTAGLGFRALPTTWALLAGTVVAMCGIALCNVAMPSFIRQHFAHKTSMMTGVYTITMSIGATAASALSVPLALASGSPTIGLATWSLLAFAAVLAFIPFVFMTRVEKGTAPKPAGTSPLSLLRTKRGLVITGLFSVQALMAYSLMSWLPSVLIFRSMSPAQAGVILGVLQLTSIPATIFALWLVNKHNMLRGAIIMCSVGVALGIAGLLVLPLSLAWLCAVSMGVGFAVFPLVLLVISHSGDTAEEATAMSTLAQSVGYLLATSGPFGMGLLFAATGSWTLPLILLICIAGVQLVLGVVAASYRKTIPERVQ</sequence>
<feature type="transmembrane region" description="Helical" evidence="1">
    <location>
        <begin position="23"/>
        <end position="49"/>
    </location>
</feature>
<dbReference type="InterPro" id="IPR011701">
    <property type="entry name" value="MFS"/>
</dbReference>
<dbReference type="PANTHER" id="PTHR23523">
    <property type="match status" value="1"/>
</dbReference>
<feature type="transmembrane region" description="Helical" evidence="1">
    <location>
        <begin position="290"/>
        <end position="309"/>
    </location>
</feature>
<keyword evidence="1" id="KW-0812">Transmembrane</keyword>
<feature type="transmembrane region" description="Helical" evidence="1">
    <location>
        <begin position="180"/>
        <end position="202"/>
    </location>
</feature>
<dbReference type="PANTHER" id="PTHR23523:SF2">
    <property type="entry name" value="2-NITROIMIDAZOLE TRANSPORTER"/>
    <property type="match status" value="1"/>
</dbReference>
<gene>
    <name evidence="2" type="ORF">GCM10025778_10970</name>
</gene>
<feature type="transmembrane region" description="Helical" evidence="1">
    <location>
        <begin position="55"/>
        <end position="76"/>
    </location>
</feature>